<dbReference type="SUPFAM" id="SSF54001">
    <property type="entry name" value="Cysteine proteinases"/>
    <property type="match status" value="1"/>
</dbReference>
<feature type="domain" description="DUF3857" evidence="1">
    <location>
        <begin position="47"/>
        <end position="203"/>
    </location>
</feature>
<name>A0A917MZK7_9SPHI</name>
<reference evidence="2" key="1">
    <citation type="journal article" date="2014" name="Int. J. Syst. Evol. Microbiol.">
        <title>Complete genome sequence of Corynebacterium casei LMG S-19264T (=DSM 44701T), isolated from a smear-ripened cheese.</title>
        <authorList>
            <consortium name="US DOE Joint Genome Institute (JGI-PGF)"/>
            <person name="Walter F."/>
            <person name="Albersmeier A."/>
            <person name="Kalinowski J."/>
            <person name="Ruckert C."/>
        </authorList>
    </citation>
    <scope>NUCLEOTIDE SEQUENCE</scope>
    <source>
        <strain evidence="2">CCM 8711</strain>
    </source>
</reference>
<reference evidence="2" key="2">
    <citation type="submission" date="2020-09" db="EMBL/GenBank/DDBJ databases">
        <authorList>
            <person name="Sun Q."/>
            <person name="Sedlacek I."/>
        </authorList>
    </citation>
    <scope>NUCLEOTIDE SEQUENCE</scope>
    <source>
        <strain evidence="2">CCM 8711</strain>
    </source>
</reference>
<protein>
    <recommendedName>
        <fullName evidence="1">DUF3857 domain-containing protein</fullName>
    </recommendedName>
</protein>
<accession>A0A917MZK7</accession>
<sequence>MFALSANAQTTYPAATIPKDLLPYASAVVRNMEVVTEVKDLSNTINHVKEVVTVLNKNGDSNADIVVWYNKSNRIKYIKGVVYDEFGKPVGKFFERNFSDYSAASDASLFEDSRVRHYKPSVVNYPYTVEYEYEVLSKQSLNFADWSPNESTGTAVEHSSYQFICKPDFNIRYKEMNYTGKVNSTPVTGLKSYLWEANHIKALRSEPYSPDPEQYQTVVKVAPEKFSYEGYTGSFTNWNELGKWVYDKLLTGRTALQPQTTAYMHSLTDTIADPKMKAKAIYEYMQRKSRYISVQIGIGGYQPFMASEVDRVSYGDCKGLVNYTQALLKAVNIPSYYCVVQAGNLKKSLLPDFASMAQGNHIILCLPFKSDTTWLECTSKDIPFGFLGDFTDDRRVLACTADGGKLLHTPKYTTALSKQIRKANVTLKEDGQLDGSMTTTFEGWQYENRPNIPGDNTDEIKNAKKRYAINNLEIETLELKPVKTINPVNNEQMKFGARDYASLSDGRYFFMANLANRYTSVPREVRNRTTNVYINRGYTDVDEVVYLVPVGYKIENIPLRVHIDKPFGRYTASVSMNDKNQIIYKRKLEVIDGTYPADSYAELVNFYQQVADADDYKIALVKAN</sequence>
<dbReference type="AlphaFoldDB" id="A0A917MZK7"/>
<dbReference type="InterPro" id="IPR038765">
    <property type="entry name" value="Papain-like_cys_pep_sf"/>
</dbReference>
<dbReference type="Proteomes" id="UP000662074">
    <property type="component" value="Unassembled WGS sequence"/>
</dbReference>
<comment type="caution">
    <text evidence="2">The sequence shown here is derived from an EMBL/GenBank/DDBJ whole genome shotgun (WGS) entry which is preliminary data.</text>
</comment>
<dbReference type="Pfam" id="PF12969">
    <property type="entry name" value="DUF3857"/>
    <property type="match status" value="1"/>
</dbReference>
<keyword evidence="3" id="KW-1185">Reference proteome</keyword>
<proteinExistence type="predicted"/>
<dbReference type="Gene3D" id="3.10.620.30">
    <property type="match status" value="1"/>
</dbReference>
<dbReference type="EMBL" id="BMDO01000001">
    <property type="protein sequence ID" value="GGI48815.1"/>
    <property type="molecule type" value="Genomic_DNA"/>
</dbReference>
<dbReference type="Gene3D" id="2.60.40.3140">
    <property type="match status" value="1"/>
</dbReference>
<evidence type="ECO:0000313" key="3">
    <source>
        <dbReference type="Proteomes" id="UP000662074"/>
    </source>
</evidence>
<evidence type="ECO:0000313" key="2">
    <source>
        <dbReference type="EMBL" id="GGI48815.1"/>
    </source>
</evidence>
<dbReference type="Gene3D" id="2.60.120.1130">
    <property type="match status" value="1"/>
</dbReference>
<organism evidence="2 3">
    <name type="scientific">Mucilaginibacter galii</name>
    <dbReference type="NCBI Taxonomy" id="2005073"/>
    <lineage>
        <taxon>Bacteria</taxon>
        <taxon>Pseudomonadati</taxon>
        <taxon>Bacteroidota</taxon>
        <taxon>Sphingobacteriia</taxon>
        <taxon>Sphingobacteriales</taxon>
        <taxon>Sphingobacteriaceae</taxon>
        <taxon>Mucilaginibacter</taxon>
    </lineage>
</organism>
<dbReference type="InterPro" id="IPR024618">
    <property type="entry name" value="DUF3857"/>
</dbReference>
<evidence type="ECO:0000259" key="1">
    <source>
        <dbReference type="Pfam" id="PF12969"/>
    </source>
</evidence>
<gene>
    <name evidence="2" type="ORF">GCM10011425_00270</name>
</gene>